<proteinExistence type="predicted"/>
<dbReference type="KEGG" id="caby:Cabys_803"/>
<dbReference type="EMBL" id="CP018099">
    <property type="protein sequence ID" value="APF17554.1"/>
    <property type="molecule type" value="Genomic_DNA"/>
</dbReference>
<sequence>MIFEDIFEPIEVISHFKDGQIRPLRFKWNGRVYKVHQLNGHWVSNQGYSKQYHFSVMADTSDYFELLFDSGNFDWQIARVCLDG</sequence>
<gene>
    <name evidence="1" type="ORF">Cabys_803</name>
    <name evidence="2" type="ORF">Calab_2038</name>
</gene>
<dbReference type="HOGENOM" id="CLU_2521351_0_0_0"/>
<protein>
    <submittedName>
        <fullName evidence="2">Uncharacterized protein</fullName>
    </submittedName>
</protein>
<dbReference type="eggNOG" id="ENOG502ZPPS">
    <property type="taxonomic scope" value="Bacteria"/>
</dbReference>
<dbReference type="Proteomes" id="UP000183868">
    <property type="component" value="Chromosome"/>
</dbReference>
<dbReference type="RefSeq" id="WP_006928816.1">
    <property type="nucleotide sequence ID" value="NZ_CM001402.1"/>
</dbReference>
<name>H1XUV1_CALAY</name>
<keyword evidence="3" id="KW-1185">Reference proteome</keyword>
<reference evidence="1 4" key="2">
    <citation type="submission" date="2016-11" db="EMBL/GenBank/DDBJ databases">
        <title>Genomic analysis of Caldithrix abyssi and proposal of a novel bacterial phylum Caldithrichaeota.</title>
        <authorList>
            <person name="Kublanov I."/>
            <person name="Sigalova O."/>
            <person name="Gavrilov S."/>
            <person name="Lebedinsky A."/>
            <person name="Ivanova N."/>
            <person name="Daum C."/>
            <person name="Reddy T."/>
            <person name="Klenk H.P."/>
            <person name="Goker M."/>
            <person name="Reva O."/>
            <person name="Miroshnichenko M."/>
            <person name="Kyprides N."/>
            <person name="Woyke T."/>
            <person name="Gelfand M."/>
        </authorList>
    </citation>
    <scope>NUCLEOTIDE SEQUENCE [LARGE SCALE GENOMIC DNA]</scope>
    <source>
        <strain evidence="1 4">LF13</strain>
    </source>
</reference>
<dbReference type="OrthoDB" id="5243842at2"/>
<evidence type="ECO:0000313" key="3">
    <source>
        <dbReference type="Proteomes" id="UP000004671"/>
    </source>
</evidence>
<evidence type="ECO:0000313" key="4">
    <source>
        <dbReference type="Proteomes" id="UP000183868"/>
    </source>
</evidence>
<dbReference type="InParanoid" id="H1XUV1"/>
<evidence type="ECO:0000313" key="2">
    <source>
        <dbReference type="EMBL" id="EHO41650.1"/>
    </source>
</evidence>
<reference evidence="2 3" key="1">
    <citation type="submission" date="2011-09" db="EMBL/GenBank/DDBJ databases">
        <title>The permanent draft genome of Caldithrix abyssi DSM 13497.</title>
        <authorList>
            <consortium name="US DOE Joint Genome Institute (JGI-PGF)"/>
            <person name="Lucas S."/>
            <person name="Han J."/>
            <person name="Lapidus A."/>
            <person name="Bruce D."/>
            <person name="Goodwin L."/>
            <person name="Pitluck S."/>
            <person name="Peters L."/>
            <person name="Kyrpides N."/>
            <person name="Mavromatis K."/>
            <person name="Ivanova N."/>
            <person name="Mikhailova N."/>
            <person name="Chertkov O."/>
            <person name="Detter J.C."/>
            <person name="Tapia R."/>
            <person name="Han C."/>
            <person name="Land M."/>
            <person name="Hauser L."/>
            <person name="Markowitz V."/>
            <person name="Cheng J.-F."/>
            <person name="Hugenholtz P."/>
            <person name="Woyke T."/>
            <person name="Wu D."/>
            <person name="Spring S."/>
            <person name="Brambilla E."/>
            <person name="Klenk H.-P."/>
            <person name="Eisen J.A."/>
        </authorList>
    </citation>
    <scope>NUCLEOTIDE SEQUENCE [LARGE SCALE GENOMIC DNA]</scope>
    <source>
        <strain evidence="2 3">DSM 13497</strain>
    </source>
</reference>
<organism evidence="2 3">
    <name type="scientific">Caldithrix abyssi DSM 13497</name>
    <dbReference type="NCBI Taxonomy" id="880073"/>
    <lineage>
        <taxon>Bacteria</taxon>
        <taxon>Pseudomonadati</taxon>
        <taxon>Calditrichota</taxon>
        <taxon>Calditrichia</taxon>
        <taxon>Calditrichales</taxon>
        <taxon>Calditrichaceae</taxon>
        <taxon>Caldithrix</taxon>
    </lineage>
</organism>
<dbReference type="Proteomes" id="UP000004671">
    <property type="component" value="Chromosome"/>
</dbReference>
<dbReference type="STRING" id="880073.Cabys_803"/>
<dbReference type="EMBL" id="CM001402">
    <property type="protein sequence ID" value="EHO41650.1"/>
    <property type="molecule type" value="Genomic_DNA"/>
</dbReference>
<evidence type="ECO:0000313" key="1">
    <source>
        <dbReference type="EMBL" id="APF17554.1"/>
    </source>
</evidence>
<accession>H1XUV1</accession>
<dbReference type="PaxDb" id="880073-Calab_2038"/>
<dbReference type="AlphaFoldDB" id="H1XUV1"/>